<dbReference type="PANTHER" id="PTHR37314:SF4">
    <property type="entry name" value="UPF0700 TRANSMEMBRANE PROTEIN YOAK"/>
    <property type="match status" value="1"/>
</dbReference>
<reference evidence="1 2" key="1">
    <citation type="journal article" date="2015" name="Int. J. Syst. Evol. Microbiol.">
        <title>Youhaiella tibetensis gen. nov., sp. nov., isolated from subsurface sediment.</title>
        <authorList>
            <person name="Wang Y.X."/>
            <person name="Huang F.Q."/>
            <person name="Nogi Y."/>
            <person name="Pang S.J."/>
            <person name="Wang P.K."/>
            <person name="Lv J."/>
        </authorList>
    </citation>
    <scope>NUCLEOTIDE SEQUENCE [LARGE SCALE GENOMIC DNA]</scope>
    <source>
        <strain evidence="2">fig4</strain>
    </source>
</reference>
<keyword evidence="2" id="KW-1185">Reference proteome</keyword>
<organism evidence="1 2">
    <name type="scientific">Paradevosia tibetensis</name>
    <dbReference type="NCBI Taxonomy" id="1447062"/>
    <lineage>
        <taxon>Bacteria</taxon>
        <taxon>Pseudomonadati</taxon>
        <taxon>Pseudomonadota</taxon>
        <taxon>Alphaproteobacteria</taxon>
        <taxon>Hyphomicrobiales</taxon>
        <taxon>Devosiaceae</taxon>
        <taxon>Paradevosia</taxon>
    </lineage>
</organism>
<sequence length="237" mass="25164">MLLHEGDERTVEVDVRLASILAGVAGAVNAAGFHAVGYYSANMTGNVSALSDYLATGNLLMALLYGSIVTAFIFGAWASSLMINYGRRKKVRAVYAFSILTEAALLGLFGMADLWLPGIHRSVVLIIGLSFLMGLQNASATRISNARVRTTHVSGMATDMGIELATLFDVKRGVEPAEEWPANRSRLRLHAMTILAFIIGGIVGVLLYGSIGGALLVGAAVLLMSTAIPEILKARRI</sequence>
<dbReference type="RefSeq" id="WP_147654855.1">
    <property type="nucleotide sequence ID" value="NZ_BMFM01000001.1"/>
</dbReference>
<dbReference type="Pfam" id="PF06912">
    <property type="entry name" value="DUF1275"/>
    <property type="match status" value="1"/>
</dbReference>
<gene>
    <name evidence="1" type="ORF">FNA67_01820</name>
</gene>
<dbReference type="InterPro" id="IPR010699">
    <property type="entry name" value="DUF1275"/>
</dbReference>
<protein>
    <submittedName>
        <fullName evidence="1">DUF1275 domain-containing protein</fullName>
    </submittedName>
</protein>
<dbReference type="KEGG" id="yti:FNA67_01820"/>
<dbReference type="EMBL" id="CP041690">
    <property type="protein sequence ID" value="QEE18990.1"/>
    <property type="molecule type" value="Genomic_DNA"/>
</dbReference>
<name>A0A5B9DIB4_9HYPH</name>
<evidence type="ECO:0000313" key="2">
    <source>
        <dbReference type="Proteomes" id="UP000321062"/>
    </source>
</evidence>
<dbReference type="Proteomes" id="UP000321062">
    <property type="component" value="Chromosome"/>
</dbReference>
<dbReference type="AlphaFoldDB" id="A0A5B9DIB4"/>
<evidence type="ECO:0000313" key="1">
    <source>
        <dbReference type="EMBL" id="QEE18990.1"/>
    </source>
</evidence>
<proteinExistence type="predicted"/>
<dbReference type="PANTHER" id="PTHR37314">
    <property type="entry name" value="SLR0142 PROTEIN"/>
    <property type="match status" value="1"/>
</dbReference>
<dbReference type="OrthoDB" id="270162at2"/>
<accession>A0A5B9DIB4</accession>